<keyword evidence="4" id="KW-0539">Nucleus</keyword>
<keyword evidence="7" id="KW-0472">Membrane</keyword>
<dbReference type="GO" id="GO:0007129">
    <property type="term" value="P:homologous chromosome pairing at meiosis"/>
    <property type="evidence" value="ECO:0007669"/>
    <property type="project" value="TreeGrafter"/>
</dbReference>
<dbReference type="GO" id="GO:0005634">
    <property type="term" value="C:nucleus"/>
    <property type="evidence" value="ECO:0007669"/>
    <property type="project" value="UniProtKB-SubCell"/>
</dbReference>
<keyword evidence="7" id="KW-1133">Transmembrane helix</keyword>
<dbReference type="Proteomes" id="UP000054495">
    <property type="component" value="Unassembled WGS sequence"/>
</dbReference>
<gene>
    <name evidence="8" type="ORF">ANCCEY_03640</name>
</gene>
<dbReference type="PANTHER" id="PTHR32086">
    <property type="entry name" value="FANCONI ANEMIA GROUP D2 PROTEIN"/>
    <property type="match status" value="1"/>
</dbReference>
<evidence type="ECO:0008006" key="10">
    <source>
        <dbReference type="Google" id="ProtNLM"/>
    </source>
</evidence>
<dbReference type="SUPFAM" id="SSF48371">
    <property type="entry name" value="ARM repeat"/>
    <property type="match status" value="1"/>
</dbReference>
<feature type="region of interest" description="Disordered" evidence="6">
    <location>
        <begin position="49"/>
        <end position="86"/>
    </location>
</feature>
<keyword evidence="9" id="KW-1185">Reference proteome</keyword>
<dbReference type="EMBL" id="KE124841">
    <property type="protein sequence ID" value="EPB77269.1"/>
    <property type="molecule type" value="Genomic_DNA"/>
</dbReference>
<feature type="transmembrane region" description="Helical" evidence="7">
    <location>
        <begin position="1483"/>
        <end position="1507"/>
    </location>
</feature>
<dbReference type="GO" id="GO:1990918">
    <property type="term" value="P:double-strand break repair involved in meiotic recombination"/>
    <property type="evidence" value="ECO:0007669"/>
    <property type="project" value="TreeGrafter"/>
</dbReference>
<accession>A0A0D6LZM9</accession>
<feature type="region of interest" description="Disordered" evidence="6">
    <location>
        <begin position="887"/>
        <end position="917"/>
    </location>
</feature>
<dbReference type="GO" id="GO:0036297">
    <property type="term" value="P:interstrand cross-link repair"/>
    <property type="evidence" value="ECO:0007669"/>
    <property type="project" value="TreeGrafter"/>
</dbReference>
<name>A0A0D6LZM9_9BILA</name>
<evidence type="ECO:0000256" key="4">
    <source>
        <dbReference type="ARBA" id="ARBA00023242"/>
    </source>
</evidence>
<dbReference type="GO" id="GO:0031573">
    <property type="term" value="P:mitotic intra-S DNA damage checkpoint signaling"/>
    <property type="evidence" value="ECO:0007669"/>
    <property type="project" value="TreeGrafter"/>
</dbReference>
<feature type="compositionally biased region" description="Acidic residues" evidence="6">
    <location>
        <begin position="1394"/>
        <end position="1411"/>
    </location>
</feature>
<feature type="region of interest" description="Disordered" evidence="6">
    <location>
        <begin position="1386"/>
        <end position="1414"/>
    </location>
</feature>
<feature type="compositionally biased region" description="Polar residues" evidence="6">
    <location>
        <begin position="1530"/>
        <end position="1542"/>
    </location>
</feature>
<keyword evidence="7" id="KW-0812">Transmembrane</keyword>
<evidence type="ECO:0000256" key="7">
    <source>
        <dbReference type="SAM" id="Phobius"/>
    </source>
</evidence>
<dbReference type="InterPro" id="IPR016024">
    <property type="entry name" value="ARM-type_fold"/>
</dbReference>
<dbReference type="PANTHER" id="PTHR32086:SF0">
    <property type="entry name" value="FANCONI ANEMIA GROUP D2 PROTEIN"/>
    <property type="match status" value="1"/>
</dbReference>
<organism evidence="8 9">
    <name type="scientific">Ancylostoma ceylanicum</name>
    <dbReference type="NCBI Taxonomy" id="53326"/>
    <lineage>
        <taxon>Eukaryota</taxon>
        <taxon>Metazoa</taxon>
        <taxon>Ecdysozoa</taxon>
        <taxon>Nematoda</taxon>
        <taxon>Chromadorea</taxon>
        <taxon>Rhabditida</taxon>
        <taxon>Rhabditina</taxon>
        <taxon>Rhabditomorpha</taxon>
        <taxon>Strongyloidea</taxon>
        <taxon>Ancylostomatidae</taxon>
        <taxon>Ancylostomatinae</taxon>
        <taxon>Ancylostoma</taxon>
    </lineage>
</organism>
<evidence type="ECO:0000256" key="6">
    <source>
        <dbReference type="SAM" id="MobiDB-lite"/>
    </source>
</evidence>
<reference evidence="8 9" key="1">
    <citation type="submission" date="2013-05" db="EMBL/GenBank/DDBJ databases">
        <title>Draft genome of the parasitic nematode Anyclostoma ceylanicum.</title>
        <authorList>
            <person name="Mitreva M."/>
        </authorList>
    </citation>
    <scope>NUCLEOTIDE SEQUENCE [LARGE SCALE GENOMIC DNA]</scope>
</reference>
<keyword evidence="2" id="KW-1017">Isopeptide bond</keyword>
<keyword evidence="3" id="KW-0832">Ubl conjugation</keyword>
<comment type="similarity">
    <text evidence="5">Belongs to the Fanconi anemia protein FANCD2 family.</text>
</comment>
<protein>
    <recommendedName>
        <fullName evidence="10">Fanconi anemia group D2 protein</fullName>
    </recommendedName>
</protein>
<evidence type="ECO:0000256" key="3">
    <source>
        <dbReference type="ARBA" id="ARBA00022843"/>
    </source>
</evidence>
<dbReference type="GO" id="GO:0000793">
    <property type="term" value="C:condensed chromosome"/>
    <property type="evidence" value="ECO:0007669"/>
    <property type="project" value="TreeGrafter"/>
</dbReference>
<evidence type="ECO:0000256" key="2">
    <source>
        <dbReference type="ARBA" id="ARBA00022499"/>
    </source>
</evidence>
<proteinExistence type="inferred from homology"/>
<feature type="compositionally biased region" description="Low complexity" evidence="6">
    <location>
        <begin position="51"/>
        <end position="78"/>
    </location>
</feature>
<dbReference type="GO" id="GO:0070182">
    <property type="term" value="F:DNA polymerase binding"/>
    <property type="evidence" value="ECO:0007669"/>
    <property type="project" value="TreeGrafter"/>
</dbReference>
<evidence type="ECO:0000256" key="1">
    <source>
        <dbReference type="ARBA" id="ARBA00004123"/>
    </source>
</evidence>
<evidence type="ECO:0000313" key="9">
    <source>
        <dbReference type="Proteomes" id="UP000054495"/>
    </source>
</evidence>
<evidence type="ECO:0000256" key="5">
    <source>
        <dbReference type="ARBA" id="ARBA00093456"/>
    </source>
</evidence>
<comment type="subcellular location">
    <subcellularLocation>
        <location evidence="1">Nucleus</location>
    </subcellularLocation>
</comment>
<evidence type="ECO:0000313" key="8">
    <source>
        <dbReference type="EMBL" id="EPB77269.1"/>
    </source>
</evidence>
<dbReference type="InterPro" id="IPR029448">
    <property type="entry name" value="FANCD2"/>
</dbReference>
<sequence length="1563" mass="175353">MHSHCQLPSINEKFLRYMATSRSNDNAYYVLISPGTMWSDAEDDLFDDFADPGAAAGDAQGDVGSSFSSQKSQPSQRSFAGKDLRANEFQDTQRRDRVVVNYNNDTGEAVEPSNEFEKMLLRDGIEVRSDENYKKYMYIGDTTSDLLVAKLDKNMNVRRYRDDLLSAFEEALQQRNNFVTYLEPSHSTCGVQEAIFRVLILCRSSQAKAFDLLMNQLQNLQKEGQSSLNLSHLCIAQIRFINRIYDSRPLFCSIFEREIEHWIPEIRNSLISSIPEVLTDVSVQLEAVQELQSLLLRDVKTDPTGCKLAVIAALSLLNSDAETTKKSLSSFDVELLPSLIELLLRRLDNSSKNAFADLLCQFSSNLQIEKLRLSRRGKPRRTLDDIVGEVFDKLSQFVVLGGDTRWKEVNRFLRAMGPSEKGALDVASQESVIAPEADTPHTLGLFDVMLSITLLSLRTCPLNVATSIKQRFVQSQDNIECMYRLFSDALKFKQFCERNVNPIISVAQQCLWSAKPEAQKLGAKLFKELVLALPKRREVILKTMLSHAVQSETESEAVLSEFTALIDESPEAVEPYVGLVSEYFFILDRMTIDNVKRFFRAVFRLYAAKPSTVSQKDNLNVMIPLLLRSADNVQPVFGVLAALMKLETALLLEESSTREVDVQNSLKFLDEARTSASYVRICCFSGLAEVLRVCFGTKKCTAMHEWLTVFVEEFRSDFFTDCYEASSELESERYVYQDSNLWLKCSDSQNLGEAIPLLEAVMEAIRLQETWPTADTMEATQRDRWSRIFYALSANISVQGVDDNSKSSCDTLFRTIQWIRTLFNVFSEEQTCPGVDSATLDELWTKKFLLMFECQKELAFRAKFLGQWLIPDQTPLAPITVIASEAKKKPPKKAPKRKRNAPAEEAEPAEDVLPSTQPPVISDCEKKRFVGKSVPLAKLASCMKTLKLSAVVKLMELTQGRRRASILLIDHLQNILKQVCPRIGKKSLPWAKGVASAASIHGDIGRILAEVDKMLPLLWNTFSKTVSYFRDQLNSSAVVTTETDVSDQLADLLRLCLGILEHLFSWNHVTPLPSDPDAVATRKKSRRDKLMEALEHAILQEDSERSAGSEAEKSVYEFLIDTCEVVPNVNVAVALLDCAATIRSSREELSNKLARHTLGFLKKEWVDKEGKPIKGASLTSAVKKLLSHYLNLRPVNYRLCAIQWILAKKLADLVPHDERRKSKVYDQESDDPDLNERDTKQIFACFTRATFGTIYKVLFVAMNDALASEVVLPSGNVLRRRVVQECLRTWNIAAGCVSLFGLMLRVRELRNTSLLVAAIKEGRRFLAMMCNKNSSFMYLLEDKSRLASVTEHVVEIIKSVQIGNRNFQNICVHAKGEEIVYSADDRSSSTCSESEAEQAGEEAQSDSDDGNASEVTQPKMLRISSYSLASILLLLLVILQPYYVNSDKADGEEIVVEEGTTTEESLDVIDDVVDEVGSMADEYLIYLIIAANIAVAGFFVKCLIWLIKYINNSGSTLMCTSGTRKSTTAASVTENGNQTQVEELSKADGGMNMGATAPPEEKQ</sequence>
<feature type="compositionally biased region" description="Basic residues" evidence="6">
    <location>
        <begin position="889"/>
        <end position="900"/>
    </location>
</feature>
<feature type="region of interest" description="Disordered" evidence="6">
    <location>
        <begin position="1530"/>
        <end position="1563"/>
    </location>
</feature>